<dbReference type="EMBL" id="DOEK01000032">
    <property type="protein sequence ID" value="HBP30899.1"/>
    <property type="molecule type" value="Genomic_DNA"/>
</dbReference>
<proteinExistence type="predicted"/>
<organism evidence="2 3">
    <name type="scientific">Advenella kashmirensis</name>
    <dbReference type="NCBI Taxonomy" id="310575"/>
    <lineage>
        <taxon>Bacteria</taxon>
        <taxon>Pseudomonadati</taxon>
        <taxon>Pseudomonadota</taxon>
        <taxon>Betaproteobacteria</taxon>
        <taxon>Burkholderiales</taxon>
        <taxon>Alcaligenaceae</taxon>
    </lineage>
</organism>
<name>A0A356LJ64_9BURK</name>
<reference evidence="2 3" key="1">
    <citation type="journal article" date="2018" name="Nat. Biotechnol.">
        <title>A standardized bacterial taxonomy based on genome phylogeny substantially revises the tree of life.</title>
        <authorList>
            <person name="Parks D.H."/>
            <person name="Chuvochina M."/>
            <person name="Waite D.W."/>
            <person name="Rinke C."/>
            <person name="Skarshewski A."/>
            <person name="Chaumeil P.A."/>
            <person name="Hugenholtz P."/>
        </authorList>
    </citation>
    <scope>NUCLEOTIDE SEQUENCE [LARGE SCALE GENOMIC DNA]</scope>
    <source>
        <strain evidence="2">UBA10707</strain>
    </source>
</reference>
<protein>
    <recommendedName>
        <fullName evidence="1">GmrSD restriction endonucleases N-terminal domain-containing protein</fullName>
    </recommendedName>
</protein>
<evidence type="ECO:0000313" key="3">
    <source>
        <dbReference type="Proteomes" id="UP000264036"/>
    </source>
</evidence>
<dbReference type="PANTHER" id="PTHR35149">
    <property type="entry name" value="SLL5132 PROTEIN"/>
    <property type="match status" value="1"/>
</dbReference>
<dbReference type="PANTHER" id="PTHR35149:SF2">
    <property type="entry name" value="DUF262 DOMAIN-CONTAINING PROTEIN"/>
    <property type="match status" value="1"/>
</dbReference>
<accession>A0A356LJ64</accession>
<comment type="caution">
    <text evidence="2">The sequence shown here is derived from an EMBL/GenBank/DDBJ whole genome shotgun (WGS) entry which is preliminary data.</text>
</comment>
<sequence length="624" mass="70755">MAYVNPSTQSIKTCFQSRYSLPYFQREYKWEPRHFSELINDVQEAFLLSFDDQHGRTEVASYSPYFLGSIITSVEVGGKKPLIDGQQRLTSIFLLLSFLERMRRDNAVDAALDLSTLLGSVSFGVMDYSIEFSASRKAVFDAYLNKALTLDQAIEVAEDVTDLDEGDERLLEALRDTEALLDSSVKSHIAYFIDYVVERVLLIDISVASEAEAHRVFVTMNDRGLRLGPIDLLKGQILSKIPTPVDSQTCHSIWVDSINQLRSLGAEEDSLFFRTLLRAKWADTIRGKSKGDAPGDFDNIGDAYHRWFDENTAKLGIANGDDYLRFAKIDIPKYVEIYIFIKQAEASPIAGHEVLYYNAVRKFSFQSMILMATTSADDITANWKAKILLVARLVDVLLTSRTLEGKQNNYENLRDIAFNLTRTLRSKTEADLWSYVKTEWPKYFIHLSQLSKLSYVSSDKSDLLFLLARIATYLEDQLNRKAKTGFVTFWKRDRNQKTFDIEHLLKSTYDASVLPLLHGFVDAKDYAEQRSLLGALILLPRSINRSLQDKPYKEKVPKYAFENILAQTLASDFYKNNPDLVRFNAASPEVGLAPVADVDKNNIAARGATYTALARLIWAAPEDP</sequence>
<feature type="domain" description="GmrSD restriction endonucleases N-terminal" evidence="1">
    <location>
        <begin position="16"/>
        <end position="237"/>
    </location>
</feature>
<gene>
    <name evidence="2" type="ORF">DD666_15960</name>
</gene>
<dbReference type="AlphaFoldDB" id="A0A356LJ64"/>
<evidence type="ECO:0000313" key="2">
    <source>
        <dbReference type="EMBL" id="HBP30899.1"/>
    </source>
</evidence>
<dbReference type="Proteomes" id="UP000264036">
    <property type="component" value="Unassembled WGS sequence"/>
</dbReference>
<dbReference type="Pfam" id="PF03235">
    <property type="entry name" value="GmrSD_N"/>
    <property type="match status" value="1"/>
</dbReference>
<evidence type="ECO:0000259" key="1">
    <source>
        <dbReference type="Pfam" id="PF03235"/>
    </source>
</evidence>
<dbReference type="InterPro" id="IPR004919">
    <property type="entry name" value="GmrSD_N"/>
</dbReference>